<feature type="non-terminal residue" evidence="1">
    <location>
        <position position="40"/>
    </location>
</feature>
<name>X1JL27_9ZZZZ</name>
<evidence type="ECO:0000313" key="1">
    <source>
        <dbReference type="EMBL" id="GAH94792.1"/>
    </source>
</evidence>
<feature type="non-terminal residue" evidence="1">
    <location>
        <position position="1"/>
    </location>
</feature>
<protein>
    <submittedName>
        <fullName evidence="1">Uncharacterized protein</fullName>
    </submittedName>
</protein>
<proteinExistence type="predicted"/>
<dbReference type="AlphaFoldDB" id="X1JL27"/>
<reference evidence="1" key="1">
    <citation type="journal article" date="2014" name="Front. Microbiol.">
        <title>High frequency of phylogenetically diverse reductive dehalogenase-homologous genes in deep subseafloor sedimentary metagenomes.</title>
        <authorList>
            <person name="Kawai M."/>
            <person name="Futagami T."/>
            <person name="Toyoda A."/>
            <person name="Takaki Y."/>
            <person name="Nishi S."/>
            <person name="Hori S."/>
            <person name="Arai W."/>
            <person name="Tsubouchi T."/>
            <person name="Morono Y."/>
            <person name="Uchiyama I."/>
            <person name="Ito T."/>
            <person name="Fujiyama A."/>
            <person name="Inagaki F."/>
            <person name="Takami H."/>
        </authorList>
    </citation>
    <scope>NUCLEOTIDE SEQUENCE</scope>
    <source>
        <strain evidence="1">Expedition CK06-06</strain>
    </source>
</reference>
<sequence length="40" mass="4825">SKKSGKEVIPKNDIKNFPLKFREPNNKVKEYIWTEIDNYI</sequence>
<gene>
    <name evidence="1" type="ORF">S03H2_72910</name>
</gene>
<dbReference type="EMBL" id="BARU01049609">
    <property type="protein sequence ID" value="GAH94792.1"/>
    <property type="molecule type" value="Genomic_DNA"/>
</dbReference>
<organism evidence="1">
    <name type="scientific">marine sediment metagenome</name>
    <dbReference type="NCBI Taxonomy" id="412755"/>
    <lineage>
        <taxon>unclassified sequences</taxon>
        <taxon>metagenomes</taxon>
        <taxon>ecological metagenomes</taxon>
    </lineage>
</organism>
<comment type="caution">
    <text evidence="1">The sequence shown here is derived from an EMBL/GenBank/DDBJ whole genome shotgun (WGS) entry which is preliminary data.</text>
</comment>
<accession>X1JL27</accession>